<feature type="signal peptide" evidence="1">
    <location>
        <begin position="1"/>
        <end position="26"/>
    </location>
</feature>
<feature type="chain" id="PRO_5004627659" description="Secreted protein" evidence="1">
    <location>
        <begin position="27"/>
        <end position="138"/>
    </location>
</feature>
<evidence type="ECO:0000313" key="2">
    <source>
        <dbReference type="EMBL" id="ERJ61380.1"/>
    </source>
</evidence>
<organism evidence="2 3">
    <name type="scientific">Sphingobacterium paucimobilis HER1398</name>
    <dbReference type="NCBI Taxonomy" id="1346330"/>
    <lineage>
        <taxon>Bacteria</taxon>
        <taxon>Pseudomonadati</taxon>
        <taxon>Bacteroidota</taxon>
        <taxon>Sphingobacteriia</taxon>
        <taxon>Sphingobacteriales</taxon>
        <taxon>Sphingobacteriaceae</taxon>
        <taxon>Sphingobacterium</taxon>
    </lineage>
</organism>
<accession>U2I1I4</accession>
<dbReference type="PATRIC" id="fig|1346330.5.peg.37"/>
<dbReference type="eggNOG" id="ENOG5033K17">
    <property type="taxonomic scope" value="Bacteria"/>
</dbReference>
<comment type="caution">
    <text evidence="2">The sequence shown here is derived from an EMBL/GenBank/DDBJ whole genome shotgun (WGS) entry which is preliminary data.</text>
</comment>
<proteinExistence type="predicted"/>
<sequence length="138" mass="16019">MFFKYFDMKNFILLFALLCTAFVSRADQLQALTQQQAEAAVAYLKKEPIVILWCSCCDDDLPQKVTVNEVFYKKDDEGKYYSVILKGRDESGQEVEQYLDLAYVFVKKGKKAKCLGKVLKFDCDPCTTPFDWSIQYDR</sequence>
<evidence type="ECO:0000256" key="1">
    <source>
        <dbReference type="SAM" id="SignalP"/>
    </source>
</evidence>
<name>U2I1I4_9SPHI</name>
<evidence type="ECO:0000313" key="3">
    <source>
        <dbReference type="Proteomes" id="UP000016584"/>
    </source>
</evidence>
<dbReference type="AlphaFoldDB" id="U2I1I4"/>
<evidence type="ECO:0008006" key="4">
    <source>
        <dbReference type="Google" id="ProtNLM"/>
    </source>
</evidence>
<dbReference type="EMBL" id="ATDL01000001">
    <property type="protein sequence ID" value="ERJ61380.1"/>
    <property type="molecule type" value="Genomic_DNA"/>
</dbReference>
<dbReference type="Proteomes" id="UP000016584">
    <property type="component" value="Unassembled WGS sequence"/>
</dbReference>
<keyword evidence="1" id="KW-0732">Signal</keyword>
<keyword evidence="3" id="KW-1185">Reference proteome</keyword>
<gene>
    <name evidence="2" type="ORF">M472_21730</name>
</gene>
<reference evidence="2 3" key="1">
    <citation type="journal article" date="2013" name="Genome Announc.">
        <title>The Draft Genome Sequence of Sphingomonas paucimobilis Strain HER1398 (Proteobacteria), Host to the Giant PAU Phage, Indicates That It Is a Member of the Genus Sphingobacterium (Bacteroidetes).</title>
        <authorList>
            <person name="White R.A.III."/>
            <person name="Suttle C.A."/>
        </authorList>
    </citation>
    <scope>NUCLEOTIDE SEQUENCE [LARGE SCALE GENOMIC DNA]</scope>
    <source>
        <strain evidence="2 3">HER1398</strain>
    </source>
</reference>
<protein>
    <recommendedName>
        <fullName evidence="4">Secreted protein</fullName>
    </recommendedName>
</protein>